<proteinExistence type="inferred from homology"/>
<dbReference type="InterPro" id="IPR000768">
    <property type="entry name" value="ART"/>
</dbReference>
<comment type="similarity">
    <text evidence="2 10">Belongs to the Arg-specific ADP-ribosyltransferase family.</text>
</comment>
<dbReference type="GO" id="GO:0090729">
    <property type="term" value="F:toxin activity"/>
    <property type="evidence" value="ECO:0007669"/>
    <property type="project" value="UniProtKB-KW"/>
</dbReference>
<keyword evidence="6 10" id="KW-0808">Transferase</keyword>
<organism evidence="11 12">
    <name type="scientific">Daphnia sinensis</name>
    <dbReference type="NCBI Taxonomy" id="1820382"/>
    <lineage>
        <taxon>Eukaryota</taxon>
        <taxon>Metazoa</taxon>
        <taxon>Ecdysozoa</taxon>
        <taxon>Arthropoda</taxon>
        <taxon>Crustacea</taxon>
        <taxon>Branchiopoda</taxon>
        <taxon>Diplostraca</taxon>
        <taxon>Cladocera</taxon>
        <taxon>Anomopoda</taxon>
        <taxon>Daphniidae</taxon>
        <taxon>Daphnia</taxon>
        <taxon>Daphnia similis group</taxon>
    </lineage>
</organism>
<dbReference type="EC" id="2.4.2.31" evidence="10"/>
<dbReference type="PANTHER" id="PTHR10339">
    <property type="entry name" value="ADP-RIBOSYLTRANSFERASE"/>
    <property type="match status" value="1"/>
</dbReference>
<dbReference type="GO" id="GO:0003950">
    <property type="term" value="F:NAD+ poly-ADP-ribosyltransferase activity"/>
    <property type="evidence" value="ECO:0007669"/>
    <property type="project" value="TreeGrafter"/>
</dbReference>
<keyword evidence="4" id="KW-0800">Toxin</keyword>
<evidence type="ECO:0000256" key="7">
    <source>
        <dbReference type="ARBA" id="ARBA00022695"/>
    </source>
</evidence>
<evidence type="ECO:0000256" key="3">
    <source>
        <dbReference type="ARBA" id="ARBA00022525"/>
    </source>
</evidence>
<keyword evidence="10" id="KW-0520">NAD</keyword>
<gene>
    <name evidence="11" type="ORF">GHT06_019262</name>
</gene>
<evidence type="ECO:0000256" key="8">
    <source>
        <dbReference type="ARBA" id="ARBA00023026"/>
    </source>
</evidence>
<keyword evidence="12" id="KW-1185">Reference proteome</keyword>
<dbReference type="Gene3D" id="3.90.176.10">
    <property type="entry name" value="Toxin ADP-ribosyltransferase, Chain A, domain 1"/>
    <property type="match status" value="1"/>
</dbReference>
<evidence type="ECO:0000256" key="6">
    <source>
        <dbReference type="ARBA" id="ARBA00022679"/>
    </source>
</evidence>
<comment type="caution">
    <text evidence="11">The sequence shown here is derived from an EMBL/GenBank/DDBJ whole genome shotgun (WGS) entry which is preliminary data.</text>
</comment>
<dbReference type="EMBL" id="WJBH02000008">
    <property type="protein sequence ID" value="KAI9553991.1"/>
    <property type="molecule type" value="Genomic_DNA"/>
</dbReference>
<keyword evidence="5 10" id="KW-0328">Glycosyltransferase</keyword>
<keyword evidence="7" id="KW-0548">Nucleotidyltransferase</keyword>
<dbReference type="Proteomes" id="UP000820818">
    <property type="component" value="Linkage Group LG8"/>
</dbReference>
<dbReference type="AlphaFoldDB" id="A0AAD5L101"/>
<evidence type="ECO:0000256" key="4">
    <source>
        <dbReference type="ARBA" id="ARBA00022656"/>
    </source>
</evidence>
<accession>A0AAD5L101</accession>
<dbReference type="GO" id="GO:0106274">
    <property type="term" value="F:NAD+-protein-arginine ADP-ribosyltransferase activity"/>
    <property type="evidence" value="ECO:0007669"/>
    <property type="project" value="UniProtKB-EC"/>
</dbReference>
<evidence type="ECO:0000256" key="5">
    <source>
        <dbReference type="ARBA" id="ARBA00022676"/>
    </source>
</evidence>
<keyword evidence="10" id="KW-0521">NADP</keyword>
<comment type="catalytic activity">
    <reaction evidence="9 10">
        <text>L-arginyl-[protein] + NAD(+) = N(omega)-(ADP-D-ribosyl)-L-arginyl-[protein] + nicotinamide + H(+)</text>
        <dbReference type="Rhea" id="RHEA:19149"/>
        <dbReference type="Rhea" id="RHEA-COMP:10532"/>
        <dbReference type="Rhea" id="RHEA-COMP:15087"/>
        <dbReference type="ChEBI" id="CHEBI:15378"/>
        <dbReference type="ChEBI" id="CHEBI:17154"/>
        <dbReference type="ChEBI" id="CHEBI:29965"/>
        <dbReference type="ChEBI" id="CHEBI:57540"/>
        <dbReference type="ChEBI" id="CHEBI:142554"/>
        <dbReference type="EC" id="2.4.2.31"/>
    </reaction>
</comment>
<dbReference type="GO" id="GO:0016779">
    <property type="term" value="F:nucleotidyltransferase activity"/>
    <property type="evidence" value="ECO:0007669"/>
    <property type="project" value="UniProtKB-KW"/>
</dbReference>
<protein>
    <recommendedName>
        <fullName evidence="10">NAD(P)(+)--arginine ADP-ribosyltransferase</fullName>
        <ecNumber evidence="10">2.4.2.31</ecNumber>
    </recommendedName>
    <alternativeName>
        <fullName evidence="10">Mono(ADP-ribosyl)transferase</fullName>
    </alternativeName>
</protein>
<comment type="subcellular location">
    <subcellularLocation>
        <location evidence="1">Secreted</location>
    </subcellularLocation>
</comment>
<dbReference type="PANTHER" id="PTHR10339:SF25">
    <property type="entry name" value="SECRETED EXOENZYME S"/>
    <property type="match status" value="1"/>
</dbReference>
<keyword evidence="8" id="KW-0843">Virulence</keyword>
<dbReference type="SUPFAM" id="SSF56399">
    <property type="entry name" value="ADP-ribosylation"/>
    <property type="match status" value="1"/>
</dbReference>
<keyword evidence="3" id="KW-0964">Secreted</keyword>
<name>A0AAD5L101_9CRUS</name>
<evidence type="ECO:0000313" key="11">
    <source>
        <dbReference type="EMBL" id="KAI9553991.1"/>
    </source>
</evidence>
<dbReference type="PROSITE" id="PS51996">
    <property type="entry name" value="TR_MART"/>
    <property type="match status" value="1"/>
</dbReference>
<evidence type="ECO:0000256" key="10">
    <source>
        <dbReference type="RuleBase" id="RU361228"/>
    </source>
</evidence>
<evidence type="ECO:0000256" key="2">
    <source>
        <dbReference type="ARBA" id="ARBA00009558"/>
    </source>
</evidence>
<evidence type="ECO:0000256" key="1">
    <source>
        <dbReference type="ARBA" id="ARBA00004613"/>
    </source>
</evidence>
<reference evidence="11 12" key="1">
    <citation type="submission" date="2022-05" db="EMBL/GenBank/DDBJ databases">
        <title>A multi-omics perspective on studying reproductive biology in Daphnia sinensis.</title>
        <authorList>
            <person name="Jia J."/>
        </authorList>
    </citation>
    <scope>NUCLEOTIDE SEQUENCE [LARGE SCALE GENOMIC DNA]</scope>
    <source>
        <strain evidence="11 12">WSL</strain>
    </source>
</reference>
<evidence type="ECO:0000313" key="12">
    <source>
        <dbReference type="Proteomes" id="UP000820818"/>
    </source>
</evidence>
<dbReference type="Pfam" id="PF01129">
    <property type="entry name" value="ART"/>
    <property type="match status" value="1"/>
</dbReference>
<dbReference type="InterPro" id="IPR050999">
    <property type="entry name" value="ADP-ribosyltransferase_ARG"/>
</dbReference>
<dbReference type="GO" id="GO:0005576">
    <property type="term" value="C:extracellular region"/>
    <property type="evidence" value="ECO:0007669"/>
    <property type="project" value="UniProtKB-SubCell"/>
</dbReference>
<sequence length="283" mass="32141">MLVAQLNRSEAFPTMALNKMFALLAVLLFNILLSNTSPIISPQDSQTRYAVNVDIDAYGVERSYEPFNRQPNLYLNVTYDLYEVDPSVPPTVRAEIMLEDDMANNEKLRITWEIAVANNPTYNSEQLAAYAYSMSEPEYLYATFNDETSAFRDDSDYNTYYYKGFFGLLLLACQDYDFELYRGVNYTVPAEVNQYIRFNRFLSSSTNLAIAQKYANSSTGQGTIFLIQGTKHANHIAPYSVVPEDEEYLISQDAQFFVTAIGDMIFPDGNKAIQITMSSVSYP</sequence>
<evidence type="ECO:0000256" key="9">
    <source>
        <dbReference type="ARBA" id="ARBA00047597"/>
    </source>
</evidence>